<protein>
    <submittedName>
        <fullName evidence="2">Uncharacterized protein</fullName>
    </submittedName>
</protein>
<evidence type="ECO:0000313" key="2">
    <source>
        <dbReference type="EMBL" id="KIW42908.1"/>
    </source>
</evidence>
<dbReference type="VEuPathDB" id="FungiDB:PV06_06410"/>
<name>A0A0D2DIT8_9EURO</name>
<keyword evidence="3" id="KW-1185">Reference proteome</keyword>
<sequence>MASRLFTPIYLVDRDRLFEEMRKRPARVSDSSLAGYLNLRDTHELLETVETLLEEKRGFVVGGCKLSSTFRKEAQPYRLGAGDEEVSNQRPVPFPLPHSTPSFKLRHTLIDKLKAHQIEGVNFLWSKTASQSTEKSGTLHGDDKGLGKTVHRSSLSF</sequence>
<dbReference type="RefSeq" id="XP_016263124.1">
    <property type="nucleotide sequence ID" value="XM_016407520.1"/>
</dbReference>
<feature type="region of interest" description="Disordered" evidence="1">
    <location>
        <begin position="133"/>
        <end position="157"/>
    </location>
</feature>
<organism evidence="2 3">
    <name type="scientific">Exophiala oligosperma</name>
    <dbReference type="NCBI Taxonomy" id="215243"/>
    <lineage>
        <taxon>Eukaryota</taxon>
        <taxon>Fungi</taxon>
        <taxon>Dikarya</taxon>
        <taxon>Ascomycota</taxon>
        <taxon>Pezizomycotina</taxon>
        <taxon>Eurotiomycetes</taxon>
        <taxon>Chaetothyriomycetidae</taxon>
        <taxon>Chaetothyriales</taxon>
        <taxon>Herpotrichiellaceae</taxon>
        <taxon>Exophiala</taxon>
    </lineage>
</organism>
<dbReference type="HOGENOM" id="CLU_1677896_0_0_1"/>
<dbReference type="EMBL" id="KN847336">
    <property type="protein sequence ID" value="KIW42908.1"/>
    <property type="molecule type" value="Genomic_DNA"/>
</dbReference>
<dbReference type="AlphaFoldDB" id="A0A0D2DIT8"/>
<dbReference type="Gene3D" id="3.40.50.10810">
    <property type="entry name" value="Tandem AAA-ATPase domain"/>
    <property type="match status" value="1"/>
</dbReference>
<proteinExistence type="predicted"/>
<evidence type="ECO:0000313" key="3">
    <source>
        <dbReference type="Proteomes" id="UP000053342"/>
    </source>
</evidence>
<reference evidence="2 3" key="1">
    <citation type="submission" date="2015-01" db="EMBL/GenBank/DDBJ databases">
        <title>The Genome Sequence of Exophiala oligosperma CBS72588.</title>
        <authorList>
            <consortium name="The Broad Institute Genomics Platform"/>
            <person name="Cuomo C."/>
            <person name="de Hoog S."/>
            <person name="Gorbushina A."/>
            <person name="Stielow B."/>
            <person name="Teixiera M."/>
            <person name="Abouelleil A."/>
            <person name="Chapman S.B."/>
            <person name="Priest M."/>
            <person name="Young S.K."/>
            <person name="Wortman J."/>
            <person name="Nusbaum C."/>
            <person name="Birren B."/>
        </authorList>
    </citation>
    <scope>NUCLEOTIDE SEQUENCE [LARGE SCALE GENOMIC DNA]</scope>
    <source>
        <strain evidence="2 3">CBS 72588</strain>
    </source>
</reference>
<dbReference type="InterPro" id="IPR038718">
    <property type="entry name" value="SNF2-like_sf"/>
</dbReference>
<dbReference type="GeneID" id="27358484"/>
<accession>A0A0D2DIT8</accession>
<dbReference type="Proteomes" id="UP000053342">
    <property type="component" value="Unassembled WGS sequence"/>
</dbReference>
<gene>
    <name evidence="2" type="ORF">PV06_06410</name>
</gene>
<evidence type="ECO:0000256" key="1">
    <source>
        <dbReference type="SAM" id="MobiDB-lite"/>
    </source>
</evidence>